<dbReference type="Pfam" id="PF22860">
    <property type="entry name" value="DUF7017"/>
    <property type="match status" value="1"/>
</dbReference>
<dbReference type="Proteomes" id="UP000184509">
    <property type="component" value="Unassembled WGS sequence"/>
</dbReference>
<protein>
    <recommendedName>
        <fullName evidence="3">Tetratricopeptide repeat-containing protein</fullName>
    </recommendedName>
</protein>
<accession>A0A1M4WEX5</accession>
<name>A0A1M4WEX5_9BACE</name>
<dbReference type="AlphaFoldDB" id="A0A1M4WEX5"/>
<evidence type="ECO:0000313" key="1">
    <source>
        <dbReference type="EMBL" id="SHE79745.1"/>
    </source>
</evidence>
<dbReference type="EMBL" id="FQTV01000003">
    <property type="protein sequence ID" value="SHE79745.1"/>
    <property type="molecule type" value="Genomic_DNA"/>
</dbReference>
<keyword evidence="2" id="KW-1185">Reference proteome</keyword>
<dbReference type="STRING" id="1297750.SAMN05444405_10367"/>
<dbReference type="OrthoDB" id="6196244at2"/>
<dbReference type="SUPFAM" id="SSF48452">
    <property type="entry name" value="TPR-like"/>
    <property type="match status" value="1"/>
</dbReference>
<dbReference type="InterPro" id="IPR054283">
    <property type="entry name" value="DUF7017"/>
</dbReference>
<organism evidence="1 2">
    <name type="scientific">Bacteroides luti</name>
    <dbReference type="NCBI Taxonomy" id="1297750"/>
    <lineage>
        <taxon>Bacteria</taxon>
        <taxon>Pseudomonadati</taxon>
        <taxon>Bacteroidota</taxon>
        <taxon>Bacteroidia</taxon>
        <taxon>Bacteroidales</taxon>
        <taxon>Bacteroidaceae</taxon>
        <taxon>Bacteroides</taxon>
    </lineage>
</organism>
<evidence type="ECO:0000313" key="2">
    <source>
        <dbReference type="Proteomes" id="UP000184509"/>
    </source>
</evidence>
<dbReference type="Gene3D" id="1.25.40.10">
    <property type="entry name" value="Tetratricopeptide repeat domain"/>
    <property type="match status" value="1"/>
</dbReference>
<sequence length="315" mass="37646">MDKYQEIYMLRKTDKDKAYEVAVGYHKKNPGDKYISVAYAWTLYDQVKKRIAEKAVYKDVSMYIDAYLELDLERPSMVHSQFLYLFEKLHSDFRFPLSKILGGYENFDDNDWNSSMWQGKKVYGIAYRITVLWAKTFSARGRNDNLLDVLAEVETAFEKGEYKDELNHLYVNLLLLARCFDEAEEFWISYIKNKNKIENYKDWLTLAEIYAAKREEEKEMSCYCKALSFQVDEKYLSKTKNNFGQLLYRLKKYDEAKTEIVKSKKIRELNIAKYQTSFVYSDKYKWFKEANEKTDNISFYHENKELAESIVYSVE</sequence>
<reference evidence="1 2" key="1">
    <citation type="submission" date="2016-11" db="EMBL/GenBank/DDBJ databases">
        <authorList>
            <person name="Jaros S."/>
            <person name="Januszkiewicz K."/>
            <person name="Wedrychowicz H."/>
        </authorList>
    </citation>
    <scope>NUCLEOTIDE SEQUENCE [LARGE SCALE GENOMIC DNA]</scope>
    <source>
        <strain evidence="1 2">DSM 26991</strain>
    </source>
</reference>
<proteinExistence type="predicted"/>
<evidence type="ECO:0008006" key="3">
    <source>
        <dbReference type="Google" id="ProtNLM"/>
    </source>
</evidence>
<dbReference type="RefSeq" id="WP_139261243.1">
    <property type="nucleotide sequence ID" value="NZ_FQTV01000003.1"/>
</dbReference>
<gene>
    <name evidence="1" type="ORF">SAMN05444405_10367</name>
</gene>
<dbReference type="InterPro" id="IPR011990">
    <property type="entry name" value="TPR-like_helical_dom_sf"/>
</dbReference>